<keyword evidence="2" id="KW-1185">Reference proteome</keyword>
<evidence type="ECO:0000313" key="1">
    <source>
        <dbReference type="EMBL" id="REG25283.1"/>
    </source>
</evidence>
<dbReference type="RefSeq" id="WP_115883987.1">
    <property type="nucleotide sequence ID" value="NZ_CBCSHX010000001.1"/>
</dbReference>
<gene>
    <name evidence="1" type="ORF">DFR63_0309</name>
</gene>
<sequence length="85" mass="9627">MIEIKFFEKHTGKPIGMHERSLSVEADGSVMEVTEGFSGVILSNPADVVYKIINDGETKVYKCTCGARYWSMDNYKEHLMNCFKA</sequence>
<reference evidence="1 2" key="1">
    <citation type="submission" date="2018-08" db="EMBL/GenBank/DDBJ databases">
        <title>Genomic Encyclopedia of Type Strains, Phase IV (KMG-IV): sequencing the most valuable type-strain genomes for metagenomic binning, comparative biology and taxonomic classification.</title>
        <authorList>
            <person name="Goeker M."/>
        </authorList>
    </citation>
    <scope>NUCLEOTIDE SEQUENCE [LARGE SCALE GENOMIC DNA]</scope>
    <source>
        <strain evidence="1 2">DSM 17274</strain>
    </source>
</reference>
<accession>A0A3E0AZZ2</accession>
<dbReference type="Proteomes" id="UP000257076">
    <property type="component" value="Unassembled WGS sequence"/>
</dbReference>
<name>A0A3E0AZZ2_9STAP</name>
<dbReference type="EMBL" id="QUMW01000009">
    <property type="protein sequence ID" value="REG25283.1"/>
    <property type="molecule type" value="Genomic_DNA"/>
</dbReference>
<organism evidence="1 2">
    <name type="scientific">Jeotgalicoccus halotolerans</name>
    <dbReference type="NCBI Taxonomy" id="157227"/>
    <lineage>
        <taxon>Bacteria</taxon>
        <taxon>Bacillati</taxon>
        <taxon>Bacillota</taxon>
        <taxon>Bacilli</taxon>
        <taxon>Bacillales</taxon>
        <taxon>Staphylococcaceae</taxon>
        <taxon>Jeotgalicoccus</taxon>
    </lineage>
</organism>
<protein>
    <submittedName>
        <fullName evidence="1">Uncharacterized protein</fullName>
    </submittedName>
</protein>
<evidence type="ECO:0000313" key="2">
    <source>
        <dbReference type="Proteomes" id="UP000257076"/>
    </source>
</evidence>
<dbReference type="AlphaFoldDB" id="A0A3E0AZZ2"/>
<comment type="caution">
    <text evidence="1">The sequence shown here is derived from an EMBL/GenBank/DDBJ whole genome shotgun (WGS) entry which is preliminary data.</text>
</comment>
<proteinExistence type="predicted"/>